<accession>U7QC15</accession>
<feature type="signal peptide" evidence="1">
    <location>
        <begin position="1"/>
        <end position="18"/>
    </location>
</feature>
<keyword evidence="3" id="KW-1185">Reference proteome</keyword>
<protein>
    <submittedName>
        <fullName evidence="2">Putative lipoprotein</fullName>
    </submittedName>
</protein>
<dbReference type="AlphaFoldDB" id="U7QC15"/>
<sequence length="67" mass="7275">MKSWIPVTCLSVSCHVLALTLCQSATTLAQIVPDSTLNNPSVVIREGNIRRIEAGTRLGNNLLLQSR</sequence>
<dbReference type="Proteomes" id="UP000017127">
    <property type="component" value="Unassembled WGS sequence"/>
</dbReference>
<reference evidence="2 3" key="1">
    <citation type="journal article" date="2013" name="Front. Microbiol.">
        <title>Comparative genomic analyses of the cyanobacterium, Lyngbya aestuarii BL J, a powerful hydrogen producer.</title>
        <authorList>
            <person name="Kothari A."/>
            <person name="Vaughn M."/>
            <person name="Garcia-Pichel F."/>
        </authorList>
    </citation>
    <scope>NUCLEOTIDE SEQUENCE [LARGE SCALE GENOMIC DNA]</scope>
    <source>
        <strain evidence="2 3">BL J</strain>
    </source>
</reference>
<evidence type="ECO:0000313" key="3">
    <source>
        <dbReference type="Proteomes" id="UP000017127"/>
    </source>
</evidence>
<keyword evidence="1" id="KW-0732">Signal</keyword>
<evidence type="ECO:0000256" key="1">
    <source>
        <dbReference type="SAM" id="SignalP"/>
    </source>
</evidence>
<name>U7QC15_9CYAN</name>
<proteinExistence type="predicted"/>
<dbReference type="EMBL" id="AUZM01000091">
    <property type="protein sequence ID" value="ERT04560.1"/>
    <property type="molecule type" value="Genomic_DNA"/>
</dbReference>
<evidence type="ECO:0000313" key="2">
    <source>
        <dbReference type="EMBL" id="ERT04560.1"/>
    </source>
</evidence>
<keyword evidence="2" id="KW-0449">Lipoprotein</keyword>
<organism evidence="2 3">
    <name type="scientific">Lyngbya aestuarii BL J</name>
    <dbReference type="NCBI Taxonomy" id="1348334"/>
    <lineage>
        <taxon>Bacteria</taxon>
        <taxon>Bacillati</taxon>
        <taxon>Cyanobacteriota</taxon>
        <taxon>Cyanophyceae</taxon>
        <taxon>Oscillatoriophycideae</taxon>
        <taxon>Oscillatoriales</taxon>
        <taxon>Microcoleaceae</taxon>
        <taxon>Lyngbya</taxon>
    </lineage>
</organism>
<feature type="chain" id="PRO_5004686994" evidence="1">
    <location>
        <begin position="19"/>
        <end position="67"/>
    </location>
</feature>
<comment type="caution">
    <text evidence="2">The sequence shown here is derived from an EMBL/GenBank/DDBJ whole genome shotgun (WGS) entry which is preliminary data.</text>
</comment>
<gene>
    <name evidence="2" type="ORF">M595_5512</name>
</gene>